<dbReference type="Pfam" id="PF05328">
    <property type="entry name" value="CybS"/>
    <property type="match status" value="1"/>
</dbReference>
<evidence type="ECO:0000256" key="11">
    <source>
        <dbReference type="PIRSR" id="PIRSR607992-2"/>
    </source>
</evidence>
<evidence type="ECO:0000256" key="7">
    <source>
        <dbReference type="ARBA" id="ARBA00022989"/>
    </source>
</evidence>
<dbReference type="CDD" id="cd03496">
    <property type="entry name" value="SQR_TypeC_CybS"/>
    <property type="match status" value="1"/>
</dbReference>
<keyword evidence="7" id="KW-1133">Transmembrane helix</keyword>
<keyword evidence="4" id="KW-0812">Transmembrane</keyword>
<dbReference type="Gene3D" id="1.20.1300.10">
    <property type="entry name" value="Fumarate reductase/succinate dehydrogenase, transmembrane subunit"/>
    <property type="match status" value="1"/>
</dbReference>
<keyword evidence="9 12" id="KW-0472">Membrane</keyword>
<dbReference type="GO" id="GO:0020037">
    <property type="term" value="F:heme binding"/>
    <property type="evidence" value="ECO:0007669"/>
    <property type="project" value="TreeGrafter"/>
</dbReference>
<accession>A0A9Q1BZ81</accession>
<dbReference type="GO" id="GO:0005743">
    <property type="term" value="C:mitochondrial inner membrane"/>
    <property type="evidence" value="ECO:0007669"/>
    <property type="project" value="UniProtKB-SubCell"/>
</dbReference>
<evidence type="ECO:0000256" key="2">
    <source>
        <dbReference type="ARBA" id="ARBA00007294"/>
    </source>
</evidence>
<organism evidence="13 14">
    <name type="scientific">Holothuria leucospilota</name>
    <name type="common">Black long sea cucumber</name>
    <name type="synonym">Mertensiothuria leucospilota</name>
    <dbReference type="NCBI Taxonomy" id="206669"/>
    <lineage>
        <taxon>Eukaryota</taxon>
        <taxon>Metazoa</taxon>
        <taxon>Echinodermata</taxon>
        <taxon>Eleutherozoa</taxon>
        <taxon>Echinozoa</taxon>
        <taxon>Holothuroidea</taxon>
        <taxon>Aspidochirotacea</taxon>
        <taxon>Aspidochirotida</taxon>
        <taxon>Holothuriidae</taxon>
        <taxon>Holothuria</taxon>
    </lineage>
</organism>
<evidence type="ECO:0000313" key="13">
    <source>
        <dbReference type="EMBL" id="KAJ8035315.1"/>
    </source>
</evidence>
<evidence type="ECO:0000256" key="12">
    <source>
        <dbReference type="RuleBase" id="RU364031"/>
    </source>
</evidence>
<dbReference type="InterPro" id="IPR034804">
    <property type="entry name" value="SQR/QFR_C/D"/>
</dbReference>
<keyword evidence="11" id="KW-0408">Iron</keyword>
<comment type="function">
    <text evidence="12">Membrane-anchoring subunit of succinate dehydrogenase (SDH) that is involved in complex II of the mitochondrial electron transport chain and is responsible for transferring electrons from succinate to ubiquinone (coenzyme Q).</text>
</comment>
<proteinExistence type="inferred from homology"/>
<comment type="similarity">
    <text evidence="2 12">Belongs to the CybS family.</text>
</comment>
<feature type="binding site" evidence="10">
    <location>
        <position position="172"/>
    </location>
    <ligand>
        <name>a ubiquinone</name>
        <dbReference type="ChEBI" id="CHEBI:16389"/>
        <note>ligand shared with IP/SDHB</note>
    </ligand>
</feature>
<evidence type="ECO:0000256" key="6">
    <source>
        <dbReference type="ARBA" id="ARBA00022946"/>
    </source>
</evidence>
<dbReference type="EMBL" id="JAIZAY010000010">
    <property type="protein sequence ID" value="KAJ8035315.1"/>
    <property type="molecule type" value="Genomic_DNA"/>
</dbReference>
<keyword evidence="11 12" id="KW-0479">Metal-binding</keyword>
<keyword evidence="12" id="KW-0249">Electron transport</keyword>
<sequence>MYNCAECMMTVLTTFRETATVYIGSFHLASSILLCVNVHFTWGYSENNNQITTLSYSEITKKKRKPDSVRMASTILRSRALLLGPRLMTHYFIKPGQRPVLATTIHTTPENNSPGSGLLASTHWNAERLVSVGLIGIIPAAFFIHHPAMDYALAASLVIHGHWGIEQVVTDYVHGETLPKVANAALFAVSALTFAGLSYFNYNDVGLTKAVLMLWSSSSS</sequence>
<evidence type="ECO:0000256" key="10">
    <source>
        <dbReference type="PIRSR" id="PIRSR607992-1"/>
    </source>
</evidence>
<feature type="binding site" description="axial binding residue" evidence="11">
    <location>
        <position position="160"/>
    </location>
    <ligand>
        <name>heme b</name>
        <dbReference type="ChEBI" id="CHEBI:60344"/>
        <note>ligand shared with SDHC</note>
    </ligand>
    <ligandPart>
        <name>Fe</name>
        <dbReference type="ChEBI" id="CHEBI:18248"/>
    </ligandPart>
</feature>
<comment type="subcellular location">
    <subcellularLocation>
        <location evidence="1 12">Mitochondrion inner membrane</location>
        <topology evidence="1 12">Multi-pass membrane protein</topology>
    </subcellularLocation>
</comment>
<reference evidence="13" key="1">
    <citation type="submission" date="2021-10" db="EMBL/GenBank/DDBJ databases">
        <title>Tropical sea cucumber genome reveals ecological adaptation and Cuvierian tubules defense mechanism.</title>
        <authorList>
            <person name="Chen T."/>
        </authorList>
    </citation>
    <scope>NUCLEOTIDE SEQUENCE</scope>
    <source>
        <strain evidence="13">Nanhai2018</strain>
        <tissue evidence="13">Muscle</tissue>
    </source>
</reference>
<dbReference type="PANTHER" id="PTHR13337:SF2">
    <property type="entry name" value="SUCCINATE DEHYDROGENASE [UBIQUINONE] CYTOCHROME B SMALL SUBUNIT, MITOCHONDRIAL"/>
    <property type="match status" value="1"/>
</dbReference>
<evidence type="ECO:0000313" key="14">
    <source>
        <dbReference type="Proteomes" id="UP001152320"/>
    </source>
</evidence>
<keyword evidence="6 12" id="KW-0809">Transit peptide</keyword>
<dbReference type="GO" id="GO:0046872">
    <property type="term" value="F:metal ion binding"/>
    <property type="evidence" value="ECO:0007669"/>
    <property type="project" value="UniProtKB-KW"/>
</dbReference>
<dbReference type="Proteomes" id="UP001152320">
    <property type="component" value="Chromosome 10"/>
</dbReference>
<dbReference type="GO" id="GO:0048039">
    <property type="term" value="F:ubiquinone binding"/>
    <property type="evidence" value="ECO:0007669"/>
    <property type="project" value="TreeGrafter"/>
</dbReference>
<keyword evidence="8 12" id="KW-0496">Mitochondrion</keyword>
<evidence type="ECO:0000256" key="1">
    <source>
        <dbReference type="ARBA" id="ARBA00004448"/>
    </source>
</evidence>
<keyword evidence="12" id="KW-0816">Tricarboxylic acid cycle</keyword>
<keyword evidence="5 12" id="KW-0999">Mitochondrion inner membrane</keyword>
<dbReference type="AlphaFoldDB" id="A0A9Q1BZ81"/>
<keyword evidence="12" id="KW-0349">Heme</keyword>
<gene>
    <name evidence="13" type="ORF">HOLleu_22498</name>
</gene>
<evidence type="ECO:0000256" key="4">
    <source>
        <dbReference type="ARBA" id="ARBA00022692"/>
    </source>
</evidence>
<name>A0A9Q1BZ81_HOLLE</name>
<evidence type="ECO:0000256" key="8">
    <source>
        <dbReference type="ARBA" id="ARBA00023128"/>
    </source>
</evidence>
<dbReference type="OrthoDB" id="18577at2759"/>
<evidence type="ECO:0000256" key="3">
    <source>
        <dbReference type="ARBA" id="ARBA00022448"/>
    </source>
</evidence>
<comment type="caution">
    <text evidence="13">The sequence shown here is derived from an EMBL/GenBank/DDBJ whole genome shotgun (WGS) entry which is preliminary data.</text>
</comment>
<dbReference type="GO" id="GO:0006121">
    <property type="term" value="P:mitochondrial electron transport, succinate to ubiquinone"/>
    <property type="evidence" value="ECO:0007669"/>
    <property type="project" value="TreeGrafter"/>
</dbReference>
<evidence type="ECO:0000256" key="5">
    <source>
        <dbReference type="ARBA" id="ARBA00022792"/>
    </source>
</evidence>
<evidence type="ECO:0000256" key="9">
    <source>
        <dbReference type="ARBA" id="ARBA00023136"/>
    </source>
</evidence>
<dbReference type="InterPro" id="IPR007992">
    <property type="entry name" value="CybS"/>
</dbReference>
<dbReference type="SUPFAM" id="SSF81343">
    <property type="entry name" value="Fumarate reductase respiratory complex transmembrane subunits"/>
    <property type="match status" value="1"/>
</dbReference>
<dbReference type="PANTHER" id="PTHR13337">
    <property type="entry name" value="SUCCINATE DEHYDROGENASE"/>
    <property type="match status" value="1"/>
</dbReference>
<keyword evidence="14" id="KW-1185">Reference proteome</keyword>
<keyword evidence="3 12" id="KW-0813">Transport</keyword>
<dbReference type="GO" id="GO:0006099">
    <property type="term" value="P:tricarboxylic acid cycle"/>
    <property type="evidence" value="ECO:0007669"/>
    <property type="project" value="UniProtKB-KW"/>
</dbReference>
<protein>
    <recommendedName>
        <fullName evidence="12">Succinate dehydrogenase [ubiquinone] cytochrome b small subunit</fullName>
    </recommendedName>
</protein>